<sequence length="326" mass="36568">MTLKSLGYIGVNSSRTADWSSFATDLLGMQQVDRGGSSRAFRMDDRKQRLIVTGEGEDNLAFMGWEVDTPDDLDRLASKLENAGVEVTWHGSALADQRHVARLISFHDPDGNCIEVFSGPEIASDPFVPGRPISGFKTGTLGMGHAVLHVENVEGLLEFYRDLLGFSVTDYGLTPYPLYFFHINGRHHSFAMVGSGRKGLHHFMVELQMLDDVGQAYDIAEAEKDRVAYTLGRHSNDHMMSFYANSPSGFFVEYGWGAQVIDPATWEPFETHEGPSTWGHERVHLPEDSEVRQRMRDMRMNNARTGFRAADPVPNCAWLDTVVHRE</sequence>
<dbReference type="PANTHER" id="PTHR21366:SF14">
    <property type="entry name" value="GLYOXALASE DOMAIN-CONTAINING PROTEIN 5"/>
    <property type="match status" value="1"/>
</dbReference>
<evidence type="ECO:0000313" key="2">
    <source>
        <dbReference type="EMBL" id="APE42457.1"/>
    </source>
</evidence>
<dbReference type="PROSITE" id="PS51819">
    <property type="entry name" value="VOC"/>
    <property type="match status" value="2"/>
</dbReference>
<dbReference type="PANTHER" id="PTHR21366">
    <property type="entry name" value="GLYOXALASE FAMILY PROTEIN"/>
    <property type="match status" value="1"/>
</dbReference>
<dbReference type="Pfam" id="PF00903">
    <property type="entry name" value="Glyoxalase"/>
    <property type="match status" value="1"/>
</dbReference>
<dbReference type="InterPro" id="IPR050383">
    <property type="entry name" value="GlyoxalaseI/FosfomycinResist"/>
</dbReference>
<evidence type="ECO:0000259" key="1">
    <source>
        <dbReference type="PROSITE" id="PS51819"/>
    </source>
</evidence>
<dbReference type="InterPro" id="IPR029068">
    <property type="entry name" value="Glyas_Bleomycin-R_OHBP_Dase"/>
</dbReference>
<dbReference type="InterPro" id="IPR037523">
    <property type="entry name" value="VOC_core"/>
</dbReference>
<dbReference type="SUPFAM" id="SSF54593">
    <property type="entry name" value="Glyoxalase/Bleomycin resistance protein/Dihydroxybiphenyl dioxygenase"/>
    <property type="match status" value="1"/>
</dbReference>
<gene>
    <name evidence="2" type="ORF">BOO69_02755</name>
</gene>
<dbReference type="InterPro" id="IPR004360">
    <property type="entry name" value="Glyas_Fos-R_dOase_dom"/>
</dbReference>
<dbReference type="Gene3D" id="3.10.180.10">
    <property type="entry name" value="2,3-Dihydroxybiphenyl 1,2-Dioxygenase, domain 1"/>
    <property type="match status" value="2"/>
</dbReference>
<dbReference type="AlphaFoldDB" id="A0A1J0WDR2"/>
<name>A0A1J0WDR2_9RHOB</name>
<dbReference type="Pfam" id="PF22632">
    <property type="entry name" value="BphC_D1"/>
    <property type="match status" value="1"/>
</dbReference>
<feature type="domain" description="VOC" evidence="1">
    <location>
        <begin position="5"/>
        <end position="119"/>
    </location>
</feature>
<dbReference type="STRING" id="1917485.BOO69_02755"/>
<dbReference type="CDD" id="cd07252">
    <property type="entry name" value="BphC1-RGP6_N_like"/>
    <property type="match status" value="1"/>
</dbReference>
<dbReference type="GO" id="GO:0051213">
    <property type="term" value="F:dioxygenase activity"/>
    <property type="evidence" value="ECO:0007669"/>
    <property type="project" value="UniProtKB-KW"/>
</dbReference>
<protein>
    <submittedName>
        <fullName evidence="2">Biphenyl 2,3-dioxygenase</fullName>
    </submittedName>
</protein>
<dbReference type="RefSeq" id="WP_071970096.1">
    <property type="nucleotide sequence ID" value="NZ_CP018076.1"/>
</dbReference>
<dbReference type="OrthoDB" id="9803142at2"/>
<organism evidence="2 3">
    <name type="scientific">Sulfitobacter alexandrii</name>
    <dbReference type="NCBI Taxonomy" id="1917485"/>
    <lineage>
        <taxon>Bacteria</taxon>
        <taxon>Pseudomonadati</taxon>
        <taxon>Pseudomonadota</taxon>
        <taxon>Alphaproteobacteria</taxon>
        <taxon>Rhodobacterales</taxon>
        <taxon>Roseobacteraceae</taxon>
        <taxon>Sulfitobacter</taxon>
    </lineage>
</organism>
<evidence type="ECO:0000313" key="3">
    <source>
        <dbReference type="Proteomes" id="UP000181897"/>
    </source>
</evidence>
<accession>A0A1J0WDR2</accession>
<dbReference type="CDD" id="cd07237">
    <property type="entry name" value="BphC1-RGP6_C_like"/>
    <property type="match status" value="1"/>
</dbReference>
<dbReference type="Proteomes" id="UP000181897">
    <property type="component" value="Chromosome"/>
</dbReference>
<keyword evidence="2" id="KW-0560">Oxidoreductase</keyword>
<reference evidence="2 3" key="1">
    <citation type="submission" date="2016-11" db="EMBL/GenBank/DDBJ databases">
        <title>Complete genome sequence of Sulfitobacter sp. AM1-D1, a toxic bacteria associated with marine dinoflagellate Alexandrium minutum in East China Sea.</title>
        <authorList>
            <person name="Yang Q."/>
            <person name="Zhang X."/>
            <person name="Tian X."/>
        </authorList>
    </citation>
    <scope>NUCLEOTIDE SEQUENCE [LARGE SCALE GENOMIC DNA]</scope>
    <source>
        <strain evidence="2 3">AM1-D1</strain>
    </source>
</reference>
<dbReference type="KEGG" id="suam:BOO69_02755"/>
<keyword evidence="3" id="KW-1185">Reference proteome</keyword>
<proteinExistence type="predicted"/>
<dbReference type="EMBL" id="CP018076">
    <property type="protein sequence ID" value="APE42457.1"/>
    <property type="molecule type" value="Genomic_DNA"/>
</dbReference>
<keyword evidence="2" id="KW-0223">Dioxygenase</keyword>
<feature type="domain" description="VOC" evidence="1">
    <location>
        <begin position="142"/>
        <end position="257"/>
    </location>
</feature>